<accession>A0A0N1JPQ0</accession>
<dbReference type="Proteomes" id="UP000037891">
    <property type="component" value="Unassembled WGS sequence"/>
</dbReference>
<evidence type="ECO:0000256" key="5">
    <source>
        <dbReference type="ARBA" id="ARBA00022519"/>
    </source>
</evidence>
<evidence type="ECO:0000256" key="6">
    <source>
        <dbReference type="ARBA" id="ARBA00022692"/>
    </source>
</evidence>
<dbReference type="NCBIfam" id="TIGR01709">
    <property type="entry name" value="typeII_sec_gspL"/>
    <property type="match status" value="1"/>
</dbReference>
<dbReference type="InterPro" id="IPR007812">
    <property type="entry name" value="T2SS_protein-GspL"/>
</dbReference>
<reference evidence="12 13" key="2">
    <citation type="submission" date="2015-10" db="EMBL/GenBank/DDBJ databases">
        <title>Comparative genomics and high-throughput reverse genetic screens identify a new phytobacterial MAMP and an Arabidopsis receptor required for immune elicitation.</title>
        <authorList>
            <person name="Mott G.A."/>
            <person name="Thakur S."/>
            <person name="Wang P.W."/>
            <person name="Desveaux D."/>
            <person name="Guttman D.S."/>
        </authorList>
    </citation>
    <scope>NUCLEOTIDE SEQUENCE [LARGE SCALE GENOMIC DNA]</scope>
    <source>
        <strain evidence="12 13">0788_9</strain>
    </source>
</reference>
<dbReference type="SUPFAM" id="SSF53067">
    <property type="entry name" value="Actin-like ATPase domain"/>
    <property type="match status" value="1"/>
</dbReference>
<keyword evidence="5" id="KW-0997">Cell inner membrane</keyword>
<evidence type="ECO:0000313" key="12">
    <source>
        <dbReference type="EMBL" id="KPC33673.1"/>
    </source>
</evidence>
<evidence type="ECO:0000256" key="4">
    <source>
        <dbReference type="ARBA" id="ARBA00022475"/>
    </source>
</evidence>
<keyword evidence="9 10" id="KW-0472">Membrane</keyword>
<keyword evidence="3" id="KW-0813">Transport</keyword>
<dbReference type="GO" id="GO:0015627">
    <property type="term" value="C:type II protein secretion system complex"/>
    <property type="evidence" value="ECO:0007669"/>
    <property type="project" value="InterPro"/>
</dbReference>
<dbReference type="GO" id="GO:0005886">
    <property type="term" value="C:plasma membrane"/>
    <property type="evidence" value="ECO:0007669"/>
    <property type="project" value="UniProtKB-SubCell"/>
</dbReference>
<evidence type="ECO:0000256" key="9">
    <source>
        <dbReference type="ARBA" id="ARBA00023136"/>
    </source>
</evidence>
<dbReference type="GO" id="GO:0009276">
    <property type="term" value="C:Gram-negative-bacterium-type cell wall"/>
    <property type="evidence" value="ECO:0007669"/>
    <property type="project" value="InterPro"/>
</dbReference>
<keyword evidence="6 10" id="KW-0812">Transmembrane</keyword>
<dbReference type="Pfam" id="PF12693">
    <property type="entry name" value="GspL_C"/>
    <property type="match status" value="1"/>
</dbReference>
<comment type="subcellular location">
    <subcellularLocation>
        <location evidence="1">Cell inner membrane</location>
    </subcellularLocation>
</comment>
<sequence>MNRLRIALPPLRTLTLNSELTFARLDRRNHLIESGRSSLLCLCAGVDKQSVEAFLHPLDSLLADIELAPLSASHTKAAAVLAAQGLVLGDIEQVHIACSARQMDGRVQIGWLPKAELRRLMELLNPRHFSLHGLFPAPYALPVPAAGHVSACLLDEHWLLRYSAASAIVQPRLAADLDEPLIRSLELVWPGEGDSCLSGASPGWSLHGGMASAARSKGNRVGALACCALAVGVWVAGLNLYAAREAEQGQQLKARMTQRVQQAFPQLPVILNPLQQARQQVAALTGAREAGTVAGFNGLMVHAAKALPFLIGSVQSLTFSEGKLQVQLLADMPLPAGEGTWQVALAQAGLAVSRDERAWTISPLIEPPSDDGSVTQGRDDD</sequence>
<reference evidence="12 13" key="1">
    <citation type="submission" date="2015-07" db="EMBL/GenBank/DDBJ databases">
        <authorList>
            <person name="Noorani M."/>
        </authorList>
    </citation>
    <scope>NUCLEOTIDE SEQUENCE [LARGE SCALE GENOMIC DNA]</scope>
    <source>
        <strain evidence="12 13">0788_9</strain>
    </source>
</reference>
<gene>
    <name evidence="12" type="ORF">ABJ99_0813</name>
</gene>
<dbReference type="AlphaFoldDB" id="A0A0N1JPQ0"/>
<feature type="domain" description="GspL periplasmic" evidence="11">
    <location>
        <begin position="223"/>
        <end position="328"/>
    </location>
</feature>
<evidence type="ECO:0000256" key="7">
    <source>
        <dbReference type="ARBA" id="ARBA00022927"/>
    </source>
</evidence>
<evidence type="ECO:0000256" key="3">
    <source>
        <dbReference type="ARBA" id="ARBA00022448"/>
    </source>
</evidence>
<keyword evidence="8 10" id="KW-1133">Transmembrane helix</keyword>
<dbReference type="InterPro" id="IPR025691">
    <property type="entry name" value="GspL_pp_dom"/>
</dbReference>
<evidence type="ECO:0000256" key="2">
    <source>
        <dbReference type="ARBA" id="ARBA00005318"/>
    </source>
</evidence>
<evidence type="ECO:0000259" key="11">
    <source>
        <dbReference type="Pfam" id="PF12693"/>
    </source>
</evidence>
<evidence type="ECO:0000313" key="13">
    <source>
        <dbReference type="Proteomes" id="UP000037891"/>
    </source>
</evidence>
<dbReference type="RefSeq" id="WP_054085050.1">
    <property type="nucleotide sequence ID" value="NZ_LGLN01000032.1"/>
</dbReference>
<dbReference type="GO" id="GO:0015628">
    <property type="term" value="P:protein secretion by the type II secretion system"/>
    <property type="evidence" value="ECO:0007669"/>
    <property type="project" value="InterPro"/>
</dbReference>
<organism evidence="12 13">
    <name type="scientific">Pseudomonas syringae pv. cilantro</name>
    <dbReference type="NCBI Taxonomy" id="81035"/>
    <lineage>
        <taxon>Bacteria</taxon>
        <taxon>Pseudomonadati</taxon>
        <taxon>Pseudomonadota</taxon>
        <taxon>Gammaproteobacteria</taxon>
        <taxon>Pseudomonadales</taxon>
        <taxon>Pseudomonadaceae</taxon>
        <taxon>Pseudomonas</taxon>
        <taxon>Pseudomonas syringae</taxon>
    </lineage>
</organism>
<evidence type="ECO:0000256" key="1">
    <source>
        <dbReference type="ARBA" id="ARBA00004533"/>
    </source>
</evidence>
<comment type="caution">
    <text evidence="12">The sequence shown here is derived from an EMBL/GenBank/DDBJ whole genome shotgun (WGS) entry which is preliminary data.</text>
</comment>
<keyword evidence="4" id="KW-1003">Cell membrane</keyword>
<protein>
    <submittedName>
        <fullName evidence="12">General secretion pathway protein GspL</fullName>
    </submittedName>
</protein>
<evidence type="ECO:0000256" key="8">
    <source>
        <dbReference type="ARBA" id="ARBA00022989"/>
    </source>
</evidence>
<dbReference type="InterPro" id="IPR043129">
    <property type="entry name" value="ATPase_NBD"/>
</dbReference>
<proteinExistence type="inferred from homology"/>
<evidence type="ECO:0000256" key="10">
    <source>
        <dbReference type="SAM" id="Phobius"/>
    </source>
</evidence>
<dbReference type="PATRIC" id="fig|81035.3.peg.875"/>
<feature type="transmembrane region" description="Helical" evidence="10">
    <location>
        <begin position="221"/>
        <end position="242"/>
    </location>
</feature>
<name>A0A0N1JPQ0_PSESX</name>
<dbReference type="Gene3D" id="3.30.420.380">
    <property type="match status" value="1"/>
</dbReference>
<keyword evidence="7" id="KW-0653">Protein transport</keyword>
<comment type="similarity">
    <text evidence="2">Belongs to the GSP L family.</text>
</comment>
<dbReference type="EMBL" id="LGLN01000032">
    <property type="protein sequence ID" value="KPC33673.1"/>
    <property type="molecule type" value="Genomic_DNA"/>
</dbReference>